<evidence type="ECO:0000313" key="3">
    <source>
        <dbReference type="Proteomes" id="UP001497516"/>
    </source>
</evidence>
<organism evidence="2 3">
    <name type="scientific">Linum trigynum</name>
    <dbReference type="NCBI Taxonomy" id="586398"/>
    <lineage>
        <taxon>Eukaryota</taxon>
        <taxon>Viridiplantae</taxon>
        <taxon>Streptophyta</taxon>
        <taxon>Embryophyta</taxon>
        <taxon>Tracheophyta</taxon>
        <taxon>Spermatophyta</taxon>
        <taxon>Magnoliopsida</taxon>
        <taxon>eudicotyledons</taxon>
        <taxon>Gunneridae</taxon>
        <taxon>Pentapetalae</taxon>
        <taxon>rosids</taxon>
        <taxon>fabids</taxon>
        <taxon>Malpighiales</taxon>
        <taxon>Linaceae</taxon>
        <taxon>Linum</taxon>
    </lineage>
</organism>
<protein>
    <submittedName>
        <fullName evidence="2">Uncharacterized protein</fullName>
    </submittedName>
</protein>
<gene>
    <name evidence="2" type="ORF">LTRI10_LOCUS46444</name>
</gene>
<name>A0AAV2G985_9ROSI</name>
<feature type="region of interest" description="Disordered" evidence="1">
    <location>
        <begin position="52"/>
        <end position="72"/>
    </location>
</feature>
<accession>A0AAV2G985</accession>
<evidence type="ECO:0000256" key="1">
    <source>
        <dbReference type="SAM" id="MobiDB-lite"/>
    </source>
</evidence>
<keyword evidence="3" id="KW-1185">Reference proteome</keyword>
<proteinExistence type="predicted"/>
<dbReference type="Proteomes" id="UP001497516">
    <property type="component" value="Chromosome 8"/>
</dbReference>
<reference evidence="2 3" key="1">
    <citation type="submission" date="2024-04" db="EMBL/GenBank/DDBJ databases">
        <authorList>
            <person name="Fracassetti M."/>
        </authorList>
    </citation>
    <scope>NUCLEOTIDE SEQUENCE [LARGE SCALE GENOMIC DNA]</scope>
</reference>
<dbReference type="AlphaFoldDB" id="A0AAV2G985"/>
<evidence type="ECO:0000313" key="2">
    <source>
        <dbReference type="EMBL" id="CAL1406737.1"/>
    </source>
</evidence>
<dbReference type="EMBL" id="OZ034821">
    <property type="protein sequence ID" value="CAL1406737.1"/>
    <property type="molecule type" value="Genomic_DNA"/>
</dbReference>
<sequence length="93" mass="10611">MRKRRLDGWQVLASVWVGLWEPERRRPMGLGRRVLVEGEDRVERETKLLLRVGPSASPGSGGGGGRTRWSRSRQSLPQLLRSFPFRLSLCDLV</sequence>